<keyword evidence="9" id="KW-1185">Reference proteome</keyword>
<feature type="transmembrane region" description="Helical" evidence="6">
    <location>
        <begin position="194"/>
        <end position="212"/>
    </location>
</feature>
<evidence type="ECO:0000256" key="6">
    <source>
        <dbReference type="SAM" id="Phobius"/>
    </source>
</evidence>
<feature type="compositionally biased region" description="Polar residues" evidence="5">
    <location>
        <begin position="1"/>
        <end position="10"/>
    </location>
</feature>
<organism evidence="8 9">
    <name type="scientific">Corynebacterium timonense</name>
    <dbReference type="NCBI Taxonomy" id="441500"/>
    <lineage>
        <taxon>Bacteria</taxon>
        <taxon>Bacillati</taxon>
        <taxon>Actinomycetota</taxon>
        <taxon>Actinomycetes</taxon>
        <taxon>Mycobacteriales</taxon>
        <taxon>Corynebacteriaceae</taxon>
        <taxon>Corynebacterium</taxon>
    </lineage>
</organism>
<evidence type="ECO:0000313" key="9">
    <source>
        <dbReference type="Proteomes" id="UP000182237"/>
    </source>
</evidence>
<evidence type="ECO:0000256" key="1">
    <source>
        <dbReference type="ARBA" id="ARBA00004141"/>
    </source>
</evidence>
<name>A0A1H1S2G4_9CORY</name>
<reference evidence="8 9" key="1">
    <citation type="submission" date="2016-10" db="EMBL/GenBank/DDBJ databases">
        <authorList>
            <person name="de Groot N.N."/>
        </authorList>
    </citation>
    <scope>NUCLEOTIDE SEQUENCE [LARGE SCALE GENOMIC DNA]</scope>
    <source>
        <strain evidence="8 9">DSM 45434</strain>
    </source>
</reference>
<feature type="transmembrane region" description="Helical" evidence="6">
    <location>
        <begin position="347"/>
        <end position="365"/>
    </location>
</feature>
<keyword evidence="4 6" id="KW-0472">Membrane</keyword>
<proteinExistence type="predicted"/>
<dbReference type="AlphaFoldDB" id="A0A1H1S2G4"/>
<feature type="domain" description="ABC-2 type transporter transmembrane" evidence="7">
    <location>
        <begin position="54"/>
        <end position="391"/>
    </location>
</feature>
<dbReference type="Proteomes" id="UP000182237">
    <property type="component" value="Chromosome I"/>
</dbReference>
<sequence>MPTLENSRASLTEAPPQQRPQLTRTSGNRWSIVAAVLLRELKARLLTPGYLWSTVAFAAVAFFTPAALNRGDSESPVIAVAREAGELTSFLESGAQGAWSIREVANTAEAEALVANGDVDAFLTPAVDGGWSLVSATSLDPELQNSLQSLLASVALTDAAAEAGASPDQLAEAASWATVTPVFLEQSADLPSQLFALGVGLVTVFIVVLWGASMAGDVVQEKTTRVVEILLATLRPWQLLAGKILAITTIGILQVSAVILATWAGLELFGDGISLEGIPVEVFVVGVISVVIGVPLLCSFMAAMAARVDHPDDVSTATQPVYLLLMVPFAAVVFLAFEMPNSTVMEVLAYLPVTNIFAMPVFVTVDDIPLWQLLASLTVALLTLVAVIALAGRIYSNSILRTGTIVSFREAVSST</sequence>
<evidence type="ECO:0000256" key="4">
    <source>
        <dbReference type="ARBA" id="ARBA00023136"/>
    </source>
</evidence>
<gene>
    <name evidence="8" type="ORF">SAMN04488539_1643</name>
</gene>
<dbReference type="GO" id="GO:0140359">
    <property type="term" value="F:ABC-type transporter activity"/>
    <property type="evidence" value="ECO:0007669"/>
    <property type="project" value="InterPro"/>
</dbReference>
<dbReference type="eggNOG" id="COG1668">
    <property type="taxonomic scope" value="Bacteria"/>
</dbReference>
<dbReference type="Pfam" id="PF12698">
    <property type="entry name" value="ABC2_membrane_3"/>
    <property type="match status" value="1"/>
</dbReference>
<keyword evidence="2 6" id="KW-0812">Transmembrane</keyword>
<feature type="transmembrane region" description="Helical" evidence="6">
    <location>
        <begin position="371"/>
        <end position="391"/>
    </location>
</feature>
<dbReference type="EMBL" id="LT629765">
    <property type="protein sequence ID" value="SDS42171.1"/>
    <property type="molecule type" value="Genomic_DNA"/>
</dbReference>
<feature type="region of interest" description="Disordered" evidence="5">
    <location>
        <begin position="1"/>
        <end position="24"/>
    </location>
</feature>
<comment type="subcellular location">
    <subcellularLocation>
        <location evidence="1">Membrane</location>
        <topology evidence="1">Multi-pass membrane protein</topology>
    </subcellularLocation>
</comment>
<evidence type="ECO:0000256" key="5">
    <source>
        <dbReference type="SAM" id="MobiDB-lite"/>
    </source>
</evidence>
<evidence type="ECO:0000313" key="8">
    <source>
        <dbReference type="EMBL" id="SDS42171.1"/>
    </source>
</evidence>
<evidence type="ECO:0000256" key="3">
    <source>
        <dbReference type="ARBA" id="ARBA00022989"/>
    </source>
</evidence>
<dbReference type="STRING" id="1203190.GCA_000312345_01552"/>
<feature type="transmembrane region" description="Helical" evidence="6">
    <location>
        <begin position="322"/>
        <end position="340"/>
    </location>
</feature>
<dbReference type="OrthoDB" id="3268959at2"/>
<dbReference type="InterPro" id="IPR013525">
    <property type="entry name" value="ABC2_TM"/>
</dbReference>
<accession>A0A1H1S2G4</accession>
<protein>
    <submittedName>
        <fullName evidence="8">ABC-2 type transport system permease protein</fullName>
    </submittedName>
</protein>
<feature type="transmembrane region" description="Helical" evidence="6">
    <location>
        <begin position="278"/>
        <end position="302"/>
    </location>
</feature>
<evidence type="ECO:0000256" key="2">
    <source>
        <dbReference type="ARBA" id="ARBA00022692"/>
    </source>
</evidence>
<evidence type="ECO:0000259" key="7">
    <source>
        <dbReference type="Pfam" id="PF12698"/>
    </source>
</evidence>
<dbReference type="GO" id="GO:0016020">
    <property type="term" value="C:membrane"/>
    <property type="evidence" value="ECO:0007669"/>
    <property type="project" value="UniProtKB-SubCell"/>
</dbReference>
<feature type="transmembrane region" description="Helical" evidence="6">
    <location>
        <begin position="244"/>
        <end position="266"/>
    </location>
</feature>
<keyword evidence="3 6" id="KW-1133">Transmembrane helix</keyword>